<dbReference type="EMBL" id="FOHJ01000002">
    <property type="protein sequence ID" value="SES93840.1"/>
    <property type="molecule type" value="Genomic_DNA"/>
</dbReference>
<dbReference type="RefSeq" id="WP_093131919.1">
    <property type="nucleotide sequence ID" value="NZ_FOHJ01000002.1"/>
</dbReference>
<name>A0A1I0AI04_9BACI</name>
<dbReference type="STRING" id="237682.SAMN05421676_102161"/>
<evidence type="ECO:0008006" key="6">
    <source>
        <dbReference type="Google" id="ProtNLM"/>
    </source>
</evidence>
<feature type="domain" description="AB hydrolase-1" evidence="2">
    <location>
        <begin position="99"/>
        <end position="215"/>
    </location>
</feature>
<dbReference type="PANTHER" id="PTHR43358">
    <property type="entry name" value="ALPHA/BETA-HYDROLASE"/>
    <property type="match status" value="1"/>
</dbReference>
<dbReference type="AlphaFoldDB" id="A0A1I0AI04"/>
<gene>
    <name evidence="4" type="ORF">SAMN05421676_102161</name>
</gene>
<evidence type="ECO:0000313" key="5">
    <source>
        <dbReference type="Proteomes" id="UP000199095"/>
    </source>
</evidence>
<sequence>MKKKPWIKIGIGLLIILLLIDIIGSIYFYNLAIDRDFPKDFLNGNDDLEVSGEAMEVMLEGDWRNWVANQDFDTWKMESFDGLTLQGYFLEAEEPTNKTVVFAHGYLGNGSQMGLFGQYYYEELGYNMFTVDMRGHGKSEGDYIGFGWHDRLDYVDWVNRVVDELGPETEIVLHGVSMGAATVLMASGEELPDNVKAIVADSPYTSVYDLFDYQMKRMFNVPAFPVLPSTSLVTKIRADYSLKEASALKQVKKADVPILYVHGNDDAFVPTEMSKELYENTSSEAELITFNGSSHGEAFVIHKEEYVAKLNEFLNKHMNP</sequence>
<proteinExistence type="predicted"/>
<dbReference type="Pfam" id="PF03959">
    <property type="entry name" value="FSH1"/>
    <property type="match status" value="1"/>
</dbReference>
<keyword evidence="5" id="KW-1185">Reference proteome</keyword>
<evidence type="ECO:0000256" key="1">
    <source>
        <dbReference type="SAM" id="Phobius"/>
    </source>
</evidence>
<dbReference type="Proteomes" id="UP000199095">
    <property type="component" value="Unassembled WGS sequence"/>
</dbReference>
<dbReference type="InterPro" id="IPR052920">
    <property type="entry name" value="DNA-binding_regulatory"/>
</dbReference>
<keyword evidence="1" id="KW-0812">Transmembrane</keyword>
<evidence type="ECO:0000259" key="2">
    <source>
        <dbReference type="Pfam" id="PF00561"/>
    </source>
</evidence>
<dbReference type="InterPro" id="IPR000073">
    <property type="entry name" value="AB_hydrolase_1"/>
</dbReference>
<protein>
    <recommendedName>
        <fullName evidence="6">Serine aminopeptidase S33 domain-containing protein</fullName>
    </recommendedName>
</protein>
<evidence type="ECO:0000313" key="4">
    <source>
        <dbReference type="EMBL" id="SES93840.1"/>
    </source>
</evidence>
<keyword evidence="1" id="KW-1133">Transmembrane helix</keyword>
<reference evidence="5" key="1">
    <citation type="submission" date="2016-10" db="EMBL/GenBank/DDBJ databases">
        <authorList>
            <person name="Varghese N."/>
            <person name="Submissions S."/>
        </authorList>
    </citation>
    <scope>NUCLEOTIDE SEQUENCE [LARGE SCALE GENOMIC DNA]</scope>
    <source>
        <strain evidence="5">CGMCC 1.3566</strain>
    </source>
</reference>
<feature type="transmembrane region" description="Helical" evidence="1">
    <location>
        <begin position="7"/>
        <end position="29"/>
    </location>
</feature>
<feature type="domain" description="Serine hydrolase" evidence="3">
    <location>
        <begin position="250"/>
        <end position="292"/>
    </location>
</feature>
<accession>A0A1I0AI04</accession>
<dbReference type="Pfam" id="PF00561">
    <property type="entry name" value="Abhydrolase_1"/>
    <property type="match status" value="1"/>
</dbReference>
<dbReference type="Gene3D" id="3.40.50.1820">
    <property type="entry name" value="alpha/beta hydrolase"/>
    <property type="match status" value="1"/>
</dbReference>
<organism evidence="4 5">
    <name type="scientific">Salinibacillus kushneri</name>
    <dbReference type="NCBI Taxonomy" id="237682"/>
    <lineage>
        <taxon>Bacteria</taxon>
        <taxon>Bacillati</taxon>
        <taxon>Bacillota</taxon>
        <taxon>Bacilli</taxon>
        <taxon>Bacillales</taxon>
        <taxon>Bacillaceae</taxon>
        <taxon>Salinibacillus</taxon>
    </lineage>
</organism>
<dbReference type="InterPro" id="IPR029058">
    <property type="entry name" value="AB_hydrolase_fold"/>
</dbReference>
<dbReference type="InterPro" id="IPR005645">
    <property type="entry name" value="FSH-like_dom"/>
</dbReference>
<keyword evidence="1" id="KW-0472">Membrane</keyword>
<dbReference type="PANTHER" id="PTHR43358:SF4">
    <property type="entry name" value="ALPHA_BETA HYDROLASE FOLD-1 DOMAIN-CONTAINING PROTEIN"/>
    <property type="match status" value="1"/>
</dbReference>
<dbReference type="SUPFAM" id="SSF53474">
    <property type="entry name" value="alpha/beta-Hydrolases"/>
    <property type="match status" value="1"/>
</dbReference>
<dbReference type="OrthoDB" id="9776685at2"/>
<evidence type="ECO:0000259" key="3">
    <source>
        <dbReference type="Pfam" id="PF03959"/>
    </source>
</evidence>